<evidence type="ECO:0000256" key="4">
    <source>
        <dbReference type="ARBA" id="ARBA00022692"/>
    </source>
</evidence>
<evidence type="ECO:0000313" key="12">
    <source>
        <dbReference type="Proteomes" id="UP000198406"/>
    </source>
</evidence>
<dbReference type="AlphaFoldDB" id="A0A1Z5JT87"/>
<dbReference type="Pfam" id="PF07779">
    <property type="entry name" value="Cas1_AcylT"/>
    <property type="match status" value="1"/>
</dbReference>
<keyword evidence="12" id="KW-1185">Reference proteome</keyword>
<feature type="transmembrane region" description="Helical" evidence="9">
    <location>
        <begin position="208"/>
        <end position="226"/>
    </location>
</feature>
<dbReference type="Proteomes" id="UP000198406">
    <property type="component" value="Unassembled WGS sequence"/>
</dbReference>
<accession>A0A1Z5JT87</accession>
<evidence type="ECO:0000256" key="6">
    <source>
        <dbReference type="ARBA" id="ARBA00023136"/>
    </source>
</evidence>
<feature type="region of interest" description="Disordered" evidence="8">
    <location>
        <begin position="430"/>
        <end position="462"/>
    </location>
</feature>
<proteinExistence type="inferred from homology"/>
<feature type="transmembrane region" description="Helical" evidence="9">
    <location>
        <begin position="312"/>
        <end position="330"/>
    </location>
</feature>
<protein>
    <recommendedName>
        <fullName evidence="10">Cas1p 10 TM acyl transferase domain-containing protein</fullName>
    </recommendedName>
</protein>
<gene>
    <name evidence="11" type="ORF">FisN_5Hh379</name>
</gene>
<feature type="transmembrane region" description="Helical" evidence="9">
    <location>
        <begin position="56"/>
        <end position="73"/>
    </location>
</feature>
<evidence type="ECO:0000256" key="1">
    <source>
        <dbReference type="ARBA" id="ARBA00004141"/>
    </source>
</evidence>
<organism evidence="11 12">
    <name type="scientific">Fistulifera solaris</name>
    <name type="common">Oleaginous diatom</name>
    <dbReference type="NCBI Taxonomy" id="1519565"/>
    <lineage>
        <taxon>Eukaryota</taxon>
        <taxon>Sar</taxon>
        <taxon>Stramenopiles</taxon>
        <taxon>Ochrophyta</taxon>
        <taxon>Bacillariophyta</taxon>
        <taxon>Bacillariophyceae</taxon>
        <taxon>Bacillariophycidae</taxon>
        <taxon>Naviculales</taxon>
        <taxon>Naviculaceae</taxon>
        <taxon>Fistulifera</taxon>
    </lineage>
</organism>
<dbReference type="PANTHER" id="PTHR13533">
    <property type="entry name" value="N-ACETYLNEURAMINATE 9-O-ACETYLTRANSFERASE"/>
    <property type="match status" value="1"/>
</dbReference>
<dbReference type="OrthoDB" id="1932925at2759"/>
<feature type="domain" description="Cas1p 10 TM acyl transferase" evidence="10">
    <location>
        <begin position="56"/>
        <end position="406"/>
    </location>
</feature>
<evidence type="ECO:0000256" key="7">
    <source>
        <dbReference type="ARBA" id="ARBA00023180"/>
    </source>
</evidence>
<sequence length="462" mass="53540">MTQRSMETFARNLWSHWKSRDDFLKAQKHVAGILALAFVGNNWPASYPRDENENAAMFWVMNVVILVAALVTLQHDANASARGIQPLSRDQTEEWKGWMQWAFIMYHYFRARFVYNEIRIFVSSYVFMTGWGNWQYFEKKRDFSLERAISMWLRINYFPLLLCLVVGTKLDDFYIVPLHTTGFFVTMATAYVAHVLERFIKPAVQRNLAAIGISLLVHILFYETKAVNFLKFFSDEIFFRFQADKYSTWFGILAGFGWSYVKKAIQFYNTTPPVTLHQNIVSATQGAAGLALILFWYFMFGSIQDKFTYNPMHPYVFWIPVFGYLLMRNASKYLTEVHSHALEFFGRITLETYVLQFHLFMCRDVKHIPIVIPGSGPTGHILVKILNMLLTGAIFVAAAYYARQNTVVTQDSVTDLMNLVRQYYRTGTWPSAEENEEGDVDVPLVRKQESSSSTNEGKNDDV</sequence>
<reference evidence="11 12" key="1">
    <citation type="journal article" date="2015" name="Plant Cell">
        <title>Oil accumulation by the oleaginous diatom Fistulifera solaris as revealed by the genome and transcriptome.</title>
        <authorList>
            <person name="Tanaka T."/>
            <person name="Maeda Y."/>
            <person name="Veluchamy A."/>
            <person name="Tanaka M."/>
            <person name="Abida H."/>
            <person name="Marechal E."/>
            <person name="Bowler C."/>
            <person name="Muto M."/>
            <person name="Sunaga Y."/>
            <person name="Tanaka M."/>
            <person name="Yoshino T."/>
            <person name="Taniguchi T."/>
            <person name="Fukuda Y."/>
            <person name="Nemoto M."/>
            <person name="Matsumoto M."/>
            <person name="Wong P.S."/>
            <person name="Aburatani S."/>
            <person name="Fujibuchi W."/>
        </authorList>
    </citation>
    <scope>NUCLEOTIDE SEQUENCE [LARGE SCALE GENOMIC DNA]</scope>
    <source>
        <strain evidence="11 12">JPCC DA0580</strain>
    </source>
</reference>
<comment type="caution">
    <text evidence="11">The sequence shown here is derived from an EMBL/GenBank/DDBJ whole genome shotgun (WGS) entry which is preliminary data.</text>
</comment>
<evidence type="ECO:0000256" key="5">
    <source>
        <dbReference type="ARBA" id="ARBA00022989"/>
    </source>
</evidence>
<evidence type="ECO:0000313" key="11">
    <source>
        <dbReference type="EMBL" id="GAX16998.1"/>
    </source>
</evidence>
<keyword evidence="7" id="KW-0325">Glycoprotein</keyword>
<keyword evidence="4 9" id="KW-0812">Transmembrane</keyword>
<evidence type="ECO:0000256" key="8">
    <source>
        <dbReference type="SAM" id="MobiDB-lite"/>
    </source>
</evidence>
<feature type="transmembrane region" description="Helical" evidence="9">
    <location>
        <begin position="246"/>
        <end position="261"/>
    </location>
</feature>
<evidence type="ECO:0000259" key="10">
    <source>
        <dbReference type="Pfam" id="PF07779"/>
    </source>
</evidence>
<feature type="transmembrane region" description="Helical" evidence="9">
    <location>
        <begin position="149"/>
        <end position="167"/>
    </location>
</feature>
<keyword evidence="3" id="KW-0808">Transferase</keyword>
<dbReference type="GO" id="GO:0016407">
    <property type="term" value="F:acetyltransferase activity"/>
    <property type="evidence" value="ECO:0007669"/>
    <property type="project" value="TreeGrafter"/>
</dbReference>
<comment type="similarity">
    <text evidence="2">Belongs to the PC-esterase family. CASD1 subfamily.</text>
</comment>
<feature type="transmembrane region" description="Helical" evidence="9">
    <location>
        <begin position="281"/>
        <end position="300"/>
    </location>
</feature>
<dbReference type="InterPro" id="IPR012419">
    <property type="entry name" value="Cas1_AcylTrans_dom"/>
</dbReference>
<keyword evidence="6 9" id="KW-0472">Membrane</keyword>
<dbReference type="GO" id="GO:0016020">
    <property type="term" value="C:membrane"/>
    <property type="evidence" value="ECO:0007669"/>
    <property type="project" value="UniProtKB-SubCell"/>
</dbReference>
<feature type="transmembrane region" description="Helical" evidence="9">
    <location>
        <begin position="381"/>
        <end position="402"/>
    </location>
</feature>
<comment type="subcellular location">
    <subcellularLocation>
        <location evidence="1">Membrane</location>
        <topology evidence="1">Multi-pass membrane protein</topology>
    </subcellularLocation>
</comment>
<keyword evidence="5 9" id="KW-1133">Transmembrane helix</keyword>
<dbReference type="EMBL" id="BDSP01000111">
    <property type="protein sequence ID" value="GAX16998.1"/>
    <property type="molecule type" value="Genomic_DNA"/>
</dbReference>
<dbReference type="InParanoid" id="A0A1Z5JT87"/>
<name>A0A1Z5JT87_FISSO</name>
<dbReference type="GO" id="GO:0005975">
    <property type="term" value="P:carbohydrate metabolic process"/>
    <property type="evidence" value="ECO:0007669"/>
    <property type="project" value="UniProtKB-ARBA"/>
</dbReference>
<dbReference type="GO" id="GO:0005794">
    <property type="term" value="C:Golgi apparatus"/>
    <property type="evidence" value="ECO:0007669"/>
    <property type="project" value="TreeGrafter"/>
</dbReference>
<dbReference type="PANTHER" id="PTHR13533:SF1">
    <property type="entry name" value="N-ACETYLNEURAMINATE 9-O-ACETYLTRANSFERASE"/>
    <property type="match status" value="1"/>
</dbReference>
<evidence type="ECO:0000256" key="3">
    <source>
        <dbReference type="ARBA" id="ARBA00022679"/>
    </source>
</evidence>
<feature type="transmembrane region" description="Helical" evidence="9">
    <location>
        <begin position="173"/>
        <end position="196"/>
    </location>
</feature>
<evidence type="ECO:0000256" key="9">
    <source>
        <dbReference type="SAM" id="Phobius"/>
    </source>
</evidence>
<evidence type="ECO:0000256" key="2">
    <source>
        <dbReference type="ARBA" id="ARBA00010666"/>
    </source>
</evidence>